<accession>A0A7J6PF25</accession>
<dbReference type="EMBL" id="JABANO010023822">
    <property type="protein sequence ID" value="KAF4722891.1"/>
    <property type="molecule type" value="Genomic_DNA"/>
</dbReference>
<dbReference type="Proteomes" id="UP000553632">
    <property type="component" value="Unassembled WGS sequence"/>
</dbReference>
<sequence>MMLDMEFPWITLLCELWQHPRLGLGQTIAPGTPPYGYPPWSRDFSFDTRKNEALCRYNNLDLESRYEAVGPEVSIMSVQDNLIRTCYIKCPFTTTSPKFYAIYGDDEGRLTAYYPGGGKYTHFHDDGKPFLNDTGLDPLRINSSSIREIKLRLNLAASKIQFRPGYDPAPDTPSYDDDEPTFFYENGDDTTASGGDDEEPEELCLMRKINTTTGPQAPSSQSKS</sequence>
<organism evidence="2 4">
    <name type="scientific">Perkinsus olseni</name>
    <name type="common">Perkinsus atlanticus</name>
    <dbReference type="NCBI Taxonomy" id="32597"/>
    <lineage>
        <taxon>Eukaryota</taxon>
        <taxon>Sar</taxon>
        <taxon>Alveolata</taxon>
        <taxon>Perkinsozoa</taxon>
        <taxon>Perkinsea</taxon>
        <taxon>Perkinsida</taxon>
        <taxon>Perkinsidae</taxon>
        <taxon>Perkinsus</taxon>
    </lineage>
</organism>
<feature type="compositionally biased region" description="Polar residues" evidence="1">
    <location>
        <begin position="209"/>
        <end position="224"/>
    </location>
</feature>
<gene>
    <name evidence="2" type="ORF">FOZ60_007772</name>
    <name evidence="3" type="ORF">FOZ63_028946</name>
</gene>
<evidence type="ECO:0000313" key="4">
    <source>
        <dbReference type="Proteomes" id="UP000541610"/>
    </source>
</evidence>
<dbReference type="EMBL" id="JABANP010000031">
    <property type="protein sequence ID" value="KAF4694537.1"/>
    <property type="molecule type" value="Genomic_DNA"/>
</dbReference>
<proteinExistence type="predicted"/>
<dbReference type="Proteomes" id="UP000541610">
    <property type="component" value="Unassembled WGS sequence"/>
</dbReference>
<evidence type="ECO:0000256" key="1">
    <source>
        <dbReference type="SAM" id="MobiDB-lite"/>
    </source>
</evidence>
<evidence type="ECO:0000313" key="5">
    <source>
        <dbReference type="Proteomes" id="UP000553632"/>
    </source>
</evidence>
<name>A0A7J6PF25_PEROL</name>
<dbReference type="AlphaFoldDB" id="A0A7J6PF25"/>
<protein>
    <submittedName>
        <fullName evidence="2">Uncharacterized protein</fullName>
    </submittedName>
</protein>
<evidence type="ECO:0000313" key="3">
    <source>
        <dbReference type="EMBL" id="KAF4722891.1"/>
    </source>
</evidence>
<keyword evidence="5" id="KW-1185">Reference proteome</keyword>
<feature type="region of interest" description="Disordered" evidence="1">
    <location>
        <begin position="162"/>
        <end position="224"/>
    </location>
</feature>
<reference evidence="4 5" key="1">
    <citation type="submission" date="2020-04" db="EMBL/GenBank/DDBJ databases">
        <title>Perkinsus olseni comparative genomics.</title>
        <authorList>
            <person name="Bogema D.R."/>
        </authorList>
    </citation>
    <scope>NUCLEOTIDE SEQUENCE [LARGE SCALE GENOMIC DNA]</scope>
    <source>
        <strain evidence="2">00978-12</strain>
        <strain evidence="3 5">ATCC PRA-207</strain>
    </source>
</reference>
<evidence type="ECO:0000313" key="2">
    <source>
        <dbReference type="EMBL" id="KAF4694537.1"/>
    </source>
</evidence>
<comment type="caution">
    <text evidence="2">The sequence shown here is derived from an EMBL/GenBank/DDBJ whole genome shotgun (WGS) entry which is preliminary data.</text>
</comment>